<feature type="domain" description="Histidine kinase" evidence="12">
    <location>
        <begin position="797"/>
        <end position="1028"/>
    </location>
</feature>
<keyword evidence="11" id="KW-0812">Transmembrane</keyword>
<dbReference type="GO" id="GO:0006355">
    <property type="term" value="P:regulation of DNA-templated transcription"/>
    <property type="evidence" value="ECO:0007669"/>
    <property type="project" value="InterPro"/>
</dbReference>
<evidence type="ECO:0000256" key="8">
    <source>
        <dbReference type="PROSITE-ProRule" id="PRU00169"/>
    </source>
</evidence>
<dbReference type="AlphaFoldDB" id="A0A841KCP3"/>
<dbReference type="Pfam" id="PF00486">
    <property type="entry name" value="Trans_reg_C"/>
    <property type="match status" value="1"/>
</dbReference>
<proteinExistence type="predicted"/>
<keyword evidence="11" id="KW-0472">Membrane</keyword>
<dbReference type="InterPro" id="IPR011006">
    <property type="entry name" value="CheY-like_superfamily"/>
</dbReference>
<dbReference type="Gene3D" id="3.30.565.10">
    <property type="entry name" value="Histidine kinase-like ATPase, C-terminal domain"/>
    <property type="match status" value="1"/>
</dbReference>
<dbReference type="Pfam" id="PF00672">
    <property type="entry name" value="HAMP"/>
    <property type="match status" value="1"/>
</dbReference>
<dbReference type="SUPFAM" id="SSF55874">
    <property type="entry name" value="ATPase domain of HSP90 chaperone/DNA topoisomerase II/histidine kinase"/>
    <property type="match status" value="1"/>
</dbReference>
<dbReference type="GO" id="GO:0016020">
    <property type="term" value="C:membrane"/>
    <property type="evidence" value="ECO:0007669"/>
    <property type="project" value="UniProtKB-SubCell"/>
</dbReference>
<dbReference type="EC" id="2.7.13.3" evidence="3"/>
<evidence type="ECO:0000256" key="2">
    <source>
        <dbReference type="ARBA" id="ARBA00004370"/>
    </source>
</evidence>
<dbReference type="PRINTS" id="PR00344">
    <property type="entry name" value="BCTRLSENSOR"/>
</dbReference>
<dbReference type="Gene3D" id="6.10.250.690">
    <property type="match status" value="1"/>
</dbReference>
<dbReference type="Gene3D" id="1.10.10.10">
    <property type="entry name" value="Winged helix-like DNA-binding domain superfamily/Winged helix DNA-binding domain"/>
    <property type="match status" value="1"/>
</dbReference>
<dbReference type="InterPro" id="IPR016032">
    <property type="entry name" value="Sig_transdc_resp-reg_C-effctor"/>
</dbReference>
<dbReference type="SUPFAM" id="SSF46894">
    <property type="entry name" value="C-terminal effector domain of the bipartite response regulators"/>
    <property type="match status" value="1"/>
</dbReference>
<keyword evidence="6 16" id="KW-0418">Kinase</keyword>
<dbReference type="PROSITE" id="PS50109">
    <property type="entry name" value="HIS_KIN"/>
    <property type="match status" value="1"/>
</dbReference>
<dbReference type="InterPro" id="IPR003594">
    <property type="entry name" value="HATPase_dom"/>
</dbReference>
<dbReference type="CDD" id="cd00082">
    <property type="entry name" value="HisKA"/>
    <property type="match status" value="1"/>
</dbReference>
<keyword evidence="7 9" id="KW-0238">DNA-binding</keyword>
<dbReference type="PROSITE" id="PS50110">
    <property type="entry name" value="RESPONSE_REGULATORY"/>
    <property type="match status" value="1"/>
</dbReference>
<feature type="transmembrane region" description="Helical" evidence="11">
    <location>
        <begin position="681"/>
        <end position="705"/>
    </location>
</feature>
<dbReference type="SMART" id="SM00448">
    <property type="entry name" value="REC"/>
    <property type="match status" value="1"/>
</dbReference>
<sequence>MNTGPHIAVVDDELATREMVGDYLRMHGFAVTLCDGAASLRHFMARQQPDLVVLDLNMPGEDGLSVVRQLKASGDVPVIMLTATASAIDRIVGLELGADDYLAKPCELRELVARIRSVLRRSARSAPAQPEAGRSVRFGTKWFDIDTHRLRDEDGRTQPLTKSEFLLLKAFADHPRRVLSREYLLDIADARDAEAFDRAIDVRITRIRRKIEPDPANPRFIRTVRGLGYAFEPDGALPRVSCPTGTRNIVSCRKRNGALPHRRRKSPATARGQDACQSVGELMRIRNKIMLVGGIPIAIAAGIAVAAWLLLSEAERARSGAVLAGAIYRDLLVAMSVRDDYVGANPAERDPHAERFRELAARAQVQLASLAPLARTQEQRREVTSFQDTLARYAARMDDYIAVTTVNDRLIAEMSLRAARLVTLAEEARARQHASNADIITTLTEKDQQLRRLRDIVDSAYQLRATLWGLQTVLQRPDGSDPSFALAQMQHAATGLGEALGTRRGGEARELGDLSRAAASAERADLAAITERLLAWCDRLLKIEVTAQRALQEEVAQLLTYSVEANETEQATQNVAVATLRLGQETHEALTRRDADLAERKLARSGELADIAAALPISPLIQTDMIDAITEWRERLGTTIEGIRKQNAMIADMDQTAAAMVAKARSLNDLFTGDADWLGDFIGHVLVIGATVGLLFGSVAAFAAARSITMPLRRLQGSMLALAADPLAGRIAESDRRDELGDMARAANIFVTEISRRERDLRQAKERTDETLAELRQAQADLIQAEKLASLGQLVAGVAHEINTPLGIALTTATLLGDEAQEFERALKGNQLPRSRLAHFLDRMKEGSRLLFDNLGRASDLVHSFKQVAVDQVSDEPRRFEMKGWLEDVIRSLGPLLRKTQHAVAIDCPAPLQVGTYPGALAQVLTNLVINAALHAYDEGESGRIAITVRDAGDQLHLTVSDDGKGIAPQHLGRIFDPFFTTARHRGSTGLGLHIVYNLVTNKLQGRIDVESRPGAGTTFRIEMPKQLAGEARTEAMAAL</sequence>
<protein>
    <recommendedName>
        <fullName evidence="3">histidine kinase</fullName>
        <ecNumber evidence="3">2.7.13.3</ecNumber>
    </recommendedName>
</protein>
<evidence type="ECO:0000313" key="16">
    <source>
        <dbReference type="EMBL" id="MBB6168694.1"/>
    </source>
</evidence>
<dbReference type="InterPro" id="IPR005467">
    <property type="entry name" value="His_kinase_dom"/>
</dbReference>
<keyword evidence="4 8" id="KW-0597">Phosphoprotein</keyword>
<dbReference type="PANTHER" id="PTHR43547:SF2">
    <property type="entry name" value="HYBRID SIGNAL TRANSDUCTION HISTIDINE KINASE C"/>
    <property type="match status" value="1"/>
</dbReference>
<feature type="domain" description="Response regulatory" evidence="13">
    <location>
        <begin position="6"/>
        <end position="119"/>
    </location>
</feature>
<dbReference type="PROSITE" id="PS50885">
    <property type="entry name" value="HAMP"/>
    <property type="match status" value="1"/>
</dbReference>
<reference evidence="16 17" key="1">
    <citation type="submission" date="2020-08" db="EMBL/GenBank/DDBJ databases">
        <title>Genomic Encyclopedia of Type Strains, Phase IV (KMG-IV): sequencing the most valuable type-strain genomes for metagenomic binning, comparative biology and taxonomic classification.</title>
        <authorList>
            <person name="Goeker M."/>
        </authorList>
    </citation>
    <scope>NUCLEOTIDE SEQUENCE [LARGE SCALE GENOMIC DNA]</scope>
    <source>
        <strain evidence="16 17">DSM 101465</strain>
    </source>
</reference>
<dbReference type="InterPro" id="IPR001867">
    <property type="entry name" value="OmpR/PhoB-type_DNA-bd"/>
</dbReference>
<evidence type="ECO:0000256" key="4">
    <source>
        <dbReference type="ARBA" id="ARBA00022553"/>
    </source>
</evidence>
<comment type="catalytic activity">
    <reaction evidence="1">
        <text>ATP + protein L-histidine = ADP + protein N-phospho-L-histidine.</text>
        <dbReference type="EC" id="2.7.13.3"/>
    </reaction>
</comment>
<comment type="caution">
    <text evidence="16">The sequence shown here is derived from an EMBL/GenBank/DDBJ whole genome shotgun (WGS) entry which is preliminary data.</text>
</comment>
<evidence type="ECO:0000256" key="10">
    <source>
        <dbReference type="SAM" id="Coils"/>
    </source>
</evidence>
<dbReference type="Proteomes" id="UP000588017">
    <property type="component" value="Unassembled WGS sequence"/>
</dbReference>
<evidence type="ECO:0000256" key="6">
    <source>
        <dbReference type="ARBA" id="ARBA00022777"/>
    </source>
</evidence>
<feature type="domain" description="OmpR/PhoB-type" evidence="15">
    <location>
        <begin position="133"/>
        <end position="233"/>
    </location>
</feature>
<feature type="modified residue" description="4-aspartylphosphate" evidence="8">
    <location>
        <position position="55"/>
    </location>
</feature>
<dbReference type="GO" id="GO:0000155">
    <property type="term" value="F:phosphorelay sensor kinase activity"/>
    <property type="evidence" value="ECO:0007669"/>
    <property type="project" value="InterPro"/>
</dbReference>
<keyword evidence="10" id="KW-0175">Coiled coil</keyword>
<dbReference type="InterPro" id="IPR036097">
    <property type="entry name" value="HisK_dim/P_sf"/>
</dbReference>
<dbReference type="InterPro" id="IPR003661">
    <property type="entry name" value="HisK_dim/P_dom"/>
</dbReference>
<keyword evidence="17" id="KW-1185">Reference proteome</keyword>
<dbReference type="EMBL" id="JACHEH010000005">
    <property type="protein sequence ID" value="MBB6168694.1"/>
    <property type="molecule type" value="Genomic_DNA"/>
</dbReference>
<keyword evidence="5" id="KW-0808">Transferase</keyword>
<gene>
    <name evidence="16" type="ORF">HNQ73_002331</name>
</gene>
<dbReference type="SUPFAM" id="SSF158472">
    <property type="entry name" value="HAMP domain-like"/>
    <property type="match status" value="1"/>
</dbReference>
<organism evidence="16 17">
    <name type="scientific">Chelatococcus composti</name>
    <dbReference type="NCBI Taxonomy" id="1743235"/>
    <lineage>
        <taxon>Bacteria</taxon>
        <taxon>Pseudomonadati</taxon>
        <taxon>Pseudomonadota</taxon>
        <taxon>Alphaproteobacteria</taxon>
        <taxon>Hyphomicrobiales</taxon>
        <taxon>Chelatococcaceae</taxon>
        <taxon>Chelatococcus</taxon>
    </lineage>
</organism>
<name>A0A841KCP3_9HYPH</name>
<accession>A0A841KCP3</accession>
<feature type="domain" description="HAMP" evidence="14">
    <location>
        <begin position="706"/>
        <end position="759"/>
    </location>
</feature>
<dbReference type="Gene3D" id="3.40.50.2300">
    <property type="match status" value="1"/>
</dbReference>
<feature type="coiled-coil region" evidence="10">
    <location>
        <begin position="758"/>
        <end position="788"/>
    </location>
</feature>
<dbReference type="GO" id="GO:0003677">
    <property type="term" value="F:DNA binding"/>
    <property type="evidence" value="ECO:0007669"/>
    <property type="project" value="UniProtKB-UniRule"/>
</dbReference>
<evidence type="ECO:0000256" key="9">
    <source>
        <dbReference type="PROSITE-ProRule" id="PRU01091"/>
    </source>
</evidence>
<dbReference type="SMART" id="SM00862">
    <property type="entry name" value="Trans_reg_C"/>
    <property type="match status" value="1"/>
</dbReference>
<dbReference type="Gene3D" id="6.10.340.10">
    <property type="match status" value="1"/>
</dbReference>
<dbReference type="Gene3D" id="1.10.287.130">
    <property type="match status" value="1"/>
</dbReference>
<dbReference type="InterPro" id="IPR036890">
    <property type="entry name" value="HATPase_C_sf"/>
</dbReference>
<dbReference type="Pfam" id="PF00072">
    <property type="entry name" value="Response_reg"/>
    <property type="match status" value="1"/>
</dbReference>
<evidence type="ECO:0000256" key="1">
    <source>
        <dbReference type="ARBA" id="ARBA00000085"/>
    </source>
</evidence>
<evidence type="ECO:0000259" key="12">
    <source>
        <dbReference type="PROSITE" id="PS50109"/>
    </source>
</evidence>
<evidence type="ECO:0000256" key="11">
    <source>
        <dbReference type="SAM" id="Phobius"/>
    </source>
</evidence>
<dbReference type="PANTHER" id="PTHR43547">
    <property type="entry name" value="TWO-COMPONENT HISTIDINE KINASE"/>
    <property type="match status" value="1"/>
</dbReference>
<dbReference type="CDD" id="cd00383">
    <property type="entry name" value="trans_reg_C"/>
    <property type="match status" value="1"/>
</dbReference>
<comment type="subcellular location">
    <subcellularLocation>
        <location evidence="2">Membrane</location>
    </subcellularLocation>
</comment>
<dbReference type="SMART" id="SM00304">
    <property type="entry name" value="HAMP"/>
    <property type="match status" value="1"/>
</dbReference>
<dbReference type="InterPro" id="IPR001789">
    <property type="entry name" value="Sig_transdc_resp-reg_receiver"/>
</dbReference>
<evidence type="ECO:0000256" key="7">
    <source>
        <dbReference type="ARBA" id="ARBA00023125"/>
    </source>
</evidence>
<evidence type="ECO:0000259" key="13">
    <source>
        <dbReference type="PROSITE" id="PS50110"/>
    </source>
</evidence>
<dbReference type="SUPFAM" id="SSF47384">
    <property type="entry name" value="Homodimeric domain of signal transducing histidine kinase"/>
    <property type="match status" value="1"/>
</dbReference>
<dbReference type="SUPFAM" id="SSF52172">
    <property type="entry name" value="CheY-like"/>
    <property type="match status" value="1"/>
</dbReference>
<dbReference type="Pfam" id="PF02518">
    <property type="entry name" value="HATPase_c"/>
    <property type="match status" value="1"/>
</dbReference>
<evidence type="ECO:0000313" key="17">
    <source>
        <dbReference type="Proteomes" id="UP000588017"/>
    </source>
</evidence>
<evidence type="ECO:0000256" key="5">
    <source>
        <dbReference type="ARBA" id="ARBA00022679"/>
    </source>
</evidence>
<dbReference type="InterPro" id="IPR004358">
    <property type="entry name" value="Sig_transdc_His_kin-like_C"/>
</dbReference>
<evidence type="ECO:0000259" key="14">
    <source>
        <dbReference type="PROSITE" id="PS50885"/>
    </source>
</evidence>
<evidence type="ECO:0000256" key="3">
    <source>
        <dbReference type="ARBA" id="ARBA00012438"/>
    </source>
</evidence>
<dbReference type="InterPro" id="IPR036388">
    <property type="entry name" value="WH-like_DNA-bd_sf"/>
</dbReference>
<dbReference type="SMART" id="SM00387">
    <property type="entry name" value="HATPase_c"/>
    <property type="match status" value="1"/>
</dbReference>
<keyword evidence="11" id="KW-1133">Transmembrane helix</keyword>
<evidence type="ECO:0000259" key="15">
    <source>
        <dbReference type="PROSITE" id="PS51755"/>
    </source>
</evidence>
<feature type="transmembrane region" description="Helical" evidence="11">
    <location>
        <begin position="289"/>
        <end position="311"/>
    </location>
</feature>
<feature type="DNA-binding region" description="OmpR/PhoB-type" evidence="9">
    <location>
        <begin position="133"/>
        <end position="233"/>
    </location>
</feature>
<dbReference type="InterPro" id="IPR003660">
    <property type="entry name" value="HAMP_dom"/>
</dbReference>
<dbReference type="PROSITE" id="PS51755">
    <property type="entry name" value="OMPR_PHOB"/>
    <property type="match status" value="1"/>
</dbReference>